<feature type="domain" description="Zn(2)-C6 fungal-type" evidence="2">
    <location>
        <begin position="86"/>
        <end position="117"/>
    </location>
</feature>
<feature type="region of interest" description="Disordered" evidence="1">
    <location>
        <begin position="13"/>
        <end position="75"/>
    </location>
</feature>
<dbReference type="InterPro" id="IPR053045">
    <property type="entry name" value="Zinc_cluster_trans_reg"/>
</dbReference>
<evidence type="ECO:0000313" key="4">
    <source>
        <dbReference type="Proteomes" id="UP001300502"/>
    </source>
</evidence>
<dbReference type="GO" id="GO:0000981">
    <property type="term" value="F:DNA-binding transcription factor activity, RNA polymerase II-specific"/>
    <property type="evidence" value="ECO:0007669"/>
    <property type="project" value="InterPro"/>
</dbReference>
<feature type="compositionally biased region" description="Polar residues" evidence="1">
    <location>
        <begin position="29"/>
        <end position="40"/>
    </location>
</feature>
<dbReference type="AlphaFoldDB" id="A0AAV9I8U7"/>
<evidence type="ECO:0000259" key="2">
    <source>
        <dbReference type="PROSITE" id="PS50048"/>
    </source>
</evidence>
<reference evidence="3 4" key="1">
    <citation type="submission" date="2022-07" db="EMBL/GenBank/DDBJ databases">
        <title>Genome-wide signatures of adaptation to extreme environments.</title>
        <authorList>
            <person name="Cho C.H."/>
            <person name="Yoon H.S."/>
        </authorList>
    </citation>
    <scope>NUCLEOTIDE SEQUENCE [LARGE SCALE GENOMIC DNA]</scope>
    <source>
        <strain evidence="3 4">108.79 E11</strain>
    </source>
</reference>
<name>A0AAV9I8U7_9RHOD</name>
<dbReference type="PANTHER" id="PTHR31986">
    <property type="entry name" value="REGULATOR OF DRUG SENSITIVITY 2"/>
    <property type="match status" value="1"/>
</dbReference>
<dbReference type="EMBL" id="JANCYU010000020">
    <property type="protein sequence ID" value="KAK4523792.1"/>
    <property type="molecule type" value="Genomic_DNA"/>
</dbReference>
<keyword evidence="4" id="KW-1185">Reference proteome</keyword>
<dbReference type="PANTHER" id="PTHR31986:SF7">
    <property type="entry name" value="REGULATOR OF DRUG SENSITIVITY 2"/>
    <property type="match status" value="1"/>
</dbReference>
<accession>A0AAV9I8U7</accession>
<dbReference type="Proteomes" id="UP001300502">
    <property type="component" value="Unassembled WGS sequence"/>
</dbReference>
<dbReference type="PROSITE" id="PS50048">
    <property type="entry name" value="ZN2_CY6_FUNGAL_2"/>
    <property type="match status" value="1"/>
</dbReference>
<dbReference type="Gene3D" id="4.10.240.10">
    <property type="entry name" value="Zn(2)-C6 fungal-type DNA-binding domain"/>
    <property type="match status" value="1"/>
</dbReference>
<dbReference type="PROSITE" id="PS00463">
    <property type="entry name" value="ZN2_CY6_FUNGAL_1"/>
    <property type="match status" value="1"/>
</dbReference>
<proteinExistence type="predicted"/>
<dbReference type="SUPFAM" id="SSF57701">
    <property type="entry name" value="Zn2/Cys6 DNA-binding domain"/>
    <property type="match status" value="1"/>
</dbReference>
<dbReference type="InterPro" id="IPR036864">
    <property type="entry name" value="Zn2-C6_fun-type_DNA-bd_sf"/>
</dbReference>
<evidence type="ECO:0000256" key="1">
    <source>
        <dbReference type="SAM" id="MobiDB-lite"/>
    </source>
</evidence>
<dbReference type="GO" id="GO:0005634">
    <property type="term" value="C:nucleus"/>
    <property type="evidence" value="ECO:0007669"/>
    <property type="project" value="TreeGrafter"/>
</dbReference>
<protein>
    <recommendedName>
        <fullName evidence="2">Zn(2)-C6 fungal-type domain-containing protein</fullName>
    </recommendedName>
</protein>
<dbReference type="CDD" id="cd00067">
    <property type="entry name" value="GAL4"/>
    <property type="match status" value="1"/>
</dbReference>
<organism evidence="3 4">
    <name type="scientific">Galdieria yellowstonensis</name>
    <dbReference type="NCBI Taxonomy" id="3028027"/>
    <lineage>
        <taxon>Eukaryota</taxon>
        <taxon>Rhodophyta</taxon>
        <taxon>Bangiophyceae</taxon>
        <taxon>Galdieriales</taxon>
        <taxon>Galdieriaceae</taxon>
        <taxon>Galdieria</taxon>
    </lineage>
</organism>
<evidence type="ECO:0000313" key="3">
    <source>
        <dbReference type="EMBL" id="KAK4523792.1"/>
    </source>
</evidence>
<dbReference type="InterPro" id="IPR001138">
    <property type="entry name" value="Zn2Cys6_DnaBD"/>
</dbReference>
<gene>
    <name evidence="3" type="ORF">GAYE_SCF00G1688</name>
</gene>
<dbReference type="SMART" id="SM00066">
    <property type="entry name" value="GAL4"/>
    <property type="match status" value="1"/>
</dbReference>
<dbReference type="GO" id="GO:0008270">
    <property type="term" value="F:zinc ion binding"/>
    <property type="evidence" value="ECO:0007669"/>
    <property type="project" value="InterPro"/>
</dbReference>
<dbReference type="Pfam" id="PF00172">
    <property type="entry name" value="Zn_clus"/>
    <property type="match status" value="1"/>
</dbReference>
<sequence>MLIEGNNIARIQENRTRDESTFEQGPPNLHTTPDFSTDNLNKQEKVALSEFSSTNEGISARNKAEETPAESQKRRKRKVYRVVRVSCVNCRQSKQACDEFRPCARCIRLGLEEMCVDAPSSRPRPLNSHIPTPNDKLFPKVYKDVDKLNCATQNSTPSVMGKYCGGLEELYSAADISRLLSPLLQNVEQPNDSFIARYYAQEGSRLGTKHQETFRKLGTESLEDTVAEALYELYKMMTVWNQDLEAREHQSNTKEELENTAKSHALFCYILKILKKFLQLWGVESFSDSGKRVLAIYDSLQSLTCAKPETVARIRAYLPCRKVKLSAEQQHEFLDNIPMPCIKMSLRVDDSFHFVDFANREACDLFSASMEDLSILIGCRETLPVVMGSDDWIRKPMFLLRLLTENTLKRLEVYHIVTFDGSLYKCNVSCSVILGDNWEPDSYIFLLQNAERLGHDPVAGSFLHRVVCRIKSEREQNNVNTLTSSCQHNQPVLNSAPVSKELFAASSSTVLHM</sequence>
<dbReference type="GO" id="GO:0000977">
    <property type="term" value="F:RNA polymerase II transcription regulatory region sequence-specific DNA binding"/>
    <property type="evidence" value="ECO:0007669"/>
    <property type="project" value="TreeGrafter"/>
</dbReference>
<comment type="caution">
    <text evidence="3">The sequence shown here is derived from an EMBL/GenBank/DDBJ whole genome shotgun (WGS) entry which is preliminary data.</text>
</comment>